<accession>A0A6M8EJ37</accession>
<dbReference type="NCBIfam" id="NF002325">
    <property type="entry name" value="PRK01278.1"/>
    <property type="match status" value="1"/>
</dbReference>
<organism evidence="6 7">
    <name type="scientific">Arcobacter acticola</name>
    <dbReference type="NCBI Taxonomy" id="1849015"/>
    <lineage>
        <taxon>Bacteria</taxon>
        <taxon>Pseudomonadati</taxon>
        <taxon>Campylobacterota</taxon>
        <taxon>Epsilonproteobacteria</taxon>
        <taxon>Campylobacterales</taxon>
        <taxon>Arcobacteraceae</taxon>
        <taxon>Arcobacter</taxon>
    </lineage>
</organism>
<gene>
    <name evidence="6" type="primary">argD2</name>
    <name evidence="6" type="ORF">AACT_2209</name>
</gene>
<dbReference type="EC" id="2.6.1.17" evidence="6"/>
<dbReference type="FunFam" id="3.40.640.10:FF:000004">
    <property type="entry name" value="Acetylornithine aminotransferase"/>
    <property type="match status" value="1"/>
</dbReference>
<dbReference type="InterPro" id="IPR015424">
    <property type="entry name" value="PyrdxlP-dep_Trfase"/>
</dbReference>
<dbReference type="GO" id="GO:0009016">
    <property type="term" value="F:succinyldiaminopimelate transaminase activity"/>
    <property type="evidence" value="ECO:0007669"/>
    <property type="project" value="UniProtKB-EC"/>
</dbReference>
<evidence type="ECO:0000313" key="7">
    <source>
        <dbReference type="Proteomes" id="UP000503483"/>
    </source>
</evidence>
<dbReference type="InterPro" id="IPR050103">
    <property type="entry name" value="Class-III_PLP-dep_AT"/>
</dbReference>
<evidence type="ECO:0000256" key="2">
    <source>
        <dbReference type="ARBA" id="ARBA00022576"/>
    </source>
</evidence>
<dbReference type="InterPro" id="IPR015422">
    <property type="entry name" value="PyrdxlP-dep_Trfase_small"/>
</dbReference>
<evidence type="ECO:0000256" key="4">
    <source>
        <dbReference type="ARBA" id="ARBA00022898"/>
    </source>
</evidence>
<dbReference type="PANTHER" id="PTHR11986:SF79">
    <property type="entry name" value="ACETYLORNITHINE AMINOTRANSFERASE, MITOCHONDRIAL"/>
    <property type="match status" value="1"/>
</dbReference>
<dbReference type="GO" id="GO:0030170">
    <property type="term" value="F:pyridoxal phosphate binding"/>
    <property type="evidence" value="ECO:0007669"/>
    <property type="project" value="InterPro"/>
</dbReference>
<dbReference type="InterPro" id="IPR005814">
    <property type="entry name" value="Aminotrans_3"/>
</dbReference>
<keyword evidence="4 5" id="KW-0663">Pyridoxal phosphate</keyword>
<evidence type="ECO:0000313" key="6">
    <source>
        <dbReference type="EMBL" id="QKE29336.1"/>
    </source>
</evidence>
<reference evidence="6 7" key="1">
    <citation type="submission" date="2019-08" db="EMBL/GenBank/DDBJ databases">
        <title>Complete genome sequence of Arcobacter acticola.</title>
        <authorList>
            <person name="Miller W."/>
        </authorList>
    </citation>
    <scope>NUCLEOTIDE SEQUENCE [LARGE SCALE GENOMIC DNA]</scope>
    <source>
        <strain evidence="6 7">KCTC 52212</strain>
    </source>
</reference>
<dbReference type="GO" id="GO:0003992">
    <property type="term" value="F:N2-acetyl-L-ornithine:2-oxoglutarate 5-aminotransferase activity"/>
    <property type="evidence" value="ECO:0007669"/>
    <property type="project" value="UniProtKB-EC"/>
</dbReference>
<evidence type="ECO:0000256" key="3">
    <source>
        <dbReference type="ARBA" id="ARBA00022679"/>
    </source>
</evidence>
<dbReference type="Pfam" id="PF00202">
    <property type="entry name" value="Aminotran_3"/>
    <property type="match status" value="1"/>
</dbReference>
<name>A0A6M8EJ37_9BACT</name>
<dbReference type="Proteomes" id="UP000503483">
    <property type="component" value="Chromosome"/>
</dbReference>
<dbReference type="CDD" id="cd00610">
    <property type="entry name" value="OAT_like"/>
    <property type="match status" value="1"/>
</dbReference>
<dbReference type="SUPFAM" id="SSF53383">
    <property type="entry name" value="PLP-dependent transferases"/>
    <property type="match status" value="1"/>
</dbReference>
<evidence type="ECO:0000256" key="5">
    <source>
        <dbReference type="RuleBase" id="RU003560"/>
    </source>
</evidence>
<protein>
    <submittedName>
        <fullName evidence="6">N-succinyldiaminopimelate-aminotransferase / acetylornithine transaminase</fullName>
        <ecNumber evidence="6">2.6.1.11</ecNumber>
        <ecNumber evidence="6">2.6.1.17</ecNumber>
    </submittedName>
</protein>
<dbReference type="Gene3D" id="3.40.640.10">
    <property type="entry name" value="Type I PLP-dependent aspartate aminotransferase-like (Major domain)"/>
    <property type="match status" value="1"/>
</dbReference>
<dbReference type="InterPro" id="IPR049704">
    <property type="entry name" value="Aminotrans_3_PPA_site"/>
</dbReference>
<evidence type="ECO:0000256" key="1">
    <source>
        <dbReference type="ARBA" id="ARBA00001933"/>
    </source>
</evidence>
<dbReference type="PANTHER" id="PTHR11986">
    <property type="entry name" value="AMINOTRANSFERASE CLASS III"/>
    <property type="match status" value="1"/>
</dbReference>
<dbReference type="PIRSF" id="PIRSF000521">
    <property type="entry name" value="Transaminase_4ab_Lys_Orn"/>
    <property type="match status" value="1"/>
</dbReference>
<dbReference type="RefSeq" id="WP_172126978.1">
    <property type="nucleotide sequence ID" value="NZ_CP042652.1"/>
</dbReference>
<keyword evidence="2 6" id="KW-0032">Aminotransferase</keyword>
<dbReference type="GO" id="GO:0042802">
    <property type="term" value="F:identical protein binding"/>
    <property type="evidence" value="ECO:0007669"/>
    <property type="project" value="TreeGrafter"/>
</dbReference>
<dbReference type="PROSITE" id="PS00600">
    <property type="entry name" value="AA_TRANSFER_CLASS_3"/>
    <property type="match status" value="1"/>
</dbReference>
<proteinExistence type="inferred from homology"/>
<comment type="cofactor">
    <cofactor evidence="1">
        <name>pyridoxal 5'-phosphate</name>
        <dbReference type="ChEBI" id="CHEBI:597326"/>
    </cofactor>
</comment>
<keyword evidence="7" id="KW-1185">Reference proteome</keyword>
<dbReference type="AlphaFoldDB" id="A0A6M8EJ37"/>
<keyword evidence="3 6" id="KW-0808">Transferase</keyword>
<dbReference type="InterPro" id="IPR015421">
    <property type="entry name" value="PyrdxlP-dep_Trfase_major"/>
</dbReference>
<dbReference type="EMBL" id="CP042652">
    <property type="protein sequence ID" value="QKE29336.1"/>
    <property type="molecule type" value="Genomic_DNA"/>
</dbReference>
<dbReference type="Gene3D" id="3.90.1150.10">
    <property type="entry name" value="Aspartate Aminotransferase, domain 1"/>
    <property type="match status" value="1"/>
</dbReference>
<sequence>MSLKELDKKYVLNTYNRNYVNFVKGESATLFDENMKNYIDFGSGIGVVSVGHGNKIIAKTIYEQAERITHISNLFAIEPQSLLAKKVVELSGYDMACFFGNSGAEANEAAIKIARKYGQRKYNGKRYKVITLENSFHGRTITTSKATGQVKVHKKDFAPYPEGFSFNQNIEKIYKSVDDETVAVMMELIQGEGGLMTFEIEEVQKLARFLKSKDILLIIDEVQTGVYRTGEFLASNFYNIEPDIITIAKGIGGGVPIGIVMSKHKEIFEPGDHGSTFGGNYLSCQVSLKVCEILEKHKNTGVLKSTSDYFSLSLLNILNDYDDVFDKILGFGLMKGLRLKNENILESVIKTLFEEGVIVLKSGKNVLRFLPPLTITNKEIKEGFRRIEIALKRIKNED</sequence>
<comment type="similarity">
    <text evidence="5">Belongs to the class-III pyridoxal-phosphate-dependent aminotransferase family.</text>
</comment>
<dbReference type="EC" id="2.6.1.11" evidence="6"/>
<dbReference type="KEGG" id="paco:AACT_2209"/>